<organism evidence="1 2">
    <name type="scientific">Pontibacter aquaedesilientis</name>
    <dbReference type="NCBI Taxonomy" id="2766980"/>
    <lineage>
        <taxon>Bacteria</taxon>
        <taxon>Pseudomonadati</taxon>
        <taxon>Bacteroidota</taxon>
        <taxon>Cytophagia</taxon>
        <taxon>Cytophagales</taxon>
        <taxon>Hymenobacteraceae</taxon>
        <taxon>Pontibacter</taxon>
    </lineage>
</organism>
<keyword evidence="2" id="KW-1185">Reference proteome</keyword>
<dbReference type="RefSeq" id="WP_191182037.1">
    <property type="nucleotide sequence ID" value="NZ_JACXAJ010000001.1"/>
</dbReference>
<protein>
    <submittedName>
        <fullName evidence="1">Uncharacterized protein</fullName>
    </submittedName>
</protein>
<dbReference type="Proteomes" id="UP000625551">
    <property type="component" value="Unassembled WGS sequence"/>
</dbReference>
<evidence type="ECO:0000313" key="1">
    <source>
        <dbReference type="EMBL" id="MBD1395883.1"/>
    </source>
</evidence>
<evidence type="ECO:0000313" key="2">
    <source>
        <dbReference type="Proteomes" id="UP000625551"/>
    </source>
</evidence>
<accession>A0ABR7XC49</accession>
<reference evidence="1 2" key="1">
    <citation type="submission" date="2020-09" db="EMBL/GenBank/DDBJ databases">
        <title>Genome sequencing and assembly of Pontibacter sp.</title>
        <authorList>
            <person name="Chhetri G."/>
        </authorList>
    </citation>
    <scope>NUCLEOTIDE SEQUENCE [LARGE SCALE GENOMIC DNA]</scope>
    <source>
        <strain evidence="1 2">JH31</strain>
    </source>
</reference>
<proteinExistence type="predicted"/>
<sequence>MDIYENSAVITGLESGCCAVSTTFAPPRNGHQEEDSMEYATIDGEVVTCIAGASALEKGAGIMIGDYFVGILESLSGLSSKPFLRY</sequence>
<dbReference type="EMBL" id="JACXAJ010000001">
    <property type="protein sequence ID" value="MBD1395883.1"/>
    <property type="molecule type" value="Genomic_DNA"/>
</dbReference>
<comment type="caution">
    <text evidence="1">The sequence shown here is derived from an EMBL/GenBank/DDBJ whole genome shotgun (WGS) entry which is preliminary data.</text>
</comment>
<name>A0ABR7XC49_9BACT</name>
<gene>
    <name evidence="1" type="ORF">H9Q13_01795</name>
</gene>